<dbReference type="EMBL" id="ABLFQU030000167">
    <property type="protein sequence ID" value="EMM0029087.1"/>
    <property type="molecule type" value="Genomic_DNA"/>
</dbReference>
<dbReference type="GO" id="GO:0006260">
    <property type="term" value="P:DNA replication"/>
    <property type="evidence" value="ECO:0007669"/>
    <property type="project" value="InterPro"/>
</dbReference>
<feature type="domain" description="Plasmid replication protein RepL" evidence="1">
    <location>
        <begin position="33"/>
        <end position="190"/>
    </location>
</feature>
<comment type="caution">
    <text evidence="2">The sequence shown here is derived from an EMBL/GenBank/DDBJ whole genome shotgun (WGS) entry which is preliminary data.</text>
</comment>
<evidence type="ECO:0000259" key="1">
    <source>
        <dbReference type="Pfam" id="PF05732"/>
    </source>
</evidence>
<dbReference type="Pfam" id="PF05732">
    <property type="entry name" value="RepL"/>
    <property type="match status" value="1"/>
</dbReference>
<proteinExistence type="predicted"/>
<dbReference type="GO" id="GO:0006276">
    <property type="term" value="P:plasmid maintenance"/>
    <property type="evidence" value="ECO:0007669"/>
    <property type="project" value="InterPro"/>
</dbReference>
<name>A0AAI9H439_ECOLX</name>
<protein>
    <submittedName>
        <fullName evidence="2">Replication/maintenance protein RepL</fullName>
    </submittedName>
</protein>
<accession>A0AAI9H439</accession>
<sequence length="192" mass="21672">MSDGRYKTNPFIPDMIIPIKDKQVRLSVLGREQNVLVNQATGEIHGTHVTTYKRVDGEQFVKLFTANIALTFDLSAQGIKAFNVLMWAIQNKSLAKDEVYLDTHTREDFLAAHNDTDKPIKLSQPTFARGLAELTKAQIIAKTVRQGVYWINPNFAFNGDRIAFTTLIERKRKNENETNAIQDGANAANETY</sequence>
<organism evidence="2">
    <name type="scientific">Escherichia coli</name>
    <dbReference type="NCBI Taxonomy" id="562"/>
    <lineage>
        <taxon>Bacteria</taxon>
        <taxon>Pseudomonadati</taxon>
        <taxon>Pseudomonadota</taxon>
        <taxon>Gammaproteobacteria</taxon>
        <taxon>Enterobacterales</taxon>
        <taxon>Enterobacteriaceae</taxon>
        <taxon>Escherichia</taxon>
    </lineage>
</organism>
<dbReference type="AlphaFoldDB" id="A0AAI9H439"/>
<dbReference type="InterPro" id="IPR008813">
    <property type="entry name" value="Plasmid_replication_RepL"/>
</dbReference>
<dbReference type="RefSeq" id="WP_023321990.1">
    <property type="nucleotide sequence ID" value="NZ_CACRXV010000052.1"/>
</dbReference>
<gene>
    <name evidence="2" type="ORF">P6223_005842</name>
</gene>
<reference evidence="2" key="1">
    <citation type="submission" date="2024-02" db="EMBL/GenBank/DDBJ databases">
        <authorList>
            <consortium name="Clinical and Environmental Microbiology Branch: Whole genome sequencing antimicrobial resistance pathogens in the healthcare setting"/>
        </authorList>
    </citation>
    <scope>NUCLEOTIDE SEQUENCE</scope>
    <source>
        <strain evidence="2">2023CK-00345</strain>
    </source>
</reference>
<evidence type="ECO:0000313" key="2">
    <source>
        <dbReference type="EMBL" id="EMM0029087.1"/>
    </source>
</evidence>